<gene>
    <name evidence="1" type="ORF">XVE_4527</name>
</gene>
<comment type="caution">
    <text evidence="1">The sequence shown here is derived from an EMBL/GenBank/DDBJ whole genome shotgun (WGS) entry which is preliminary data.</text>
</comment>
<sequence length="53" mass="5721">SVQVVAEPKTLADFDAKARHWKIAAGTYRVQLARSASEPVQSAEVSLQATQLP</sequence>
<dbReference type="AlphaFoldDB" id="F0BJR6"/>
<dbReference type="EMBL" id="AEQV01000227">
    <property type="protein sequence ID" value="EGD07285.1"/>
    <property type="molecule type" value="Genomic_DNA"/>
</dbReference>
<feature type="non-terminal residue" evidence="1">
    <location>
        <position position="1"/>
    </location>
</feature>
<evidence type="ECO:0008006" key="3">
    <source>
        <dbReference type="Google" id="ProtNLM"/>
    </source>
</evidence>
<accession>F0BJR6</accession>
<evidence type="ECO:0000313" key="1">
    <source>
        <dbReference type="EMBL" id="EGD07285.1"/>
    </source>
</evidence>
<reference evidence="1 2" key="1">
    <citation type="journal article" date="2011" name="BMC Genomics">
        <title>Comparative genomics reveals diversity among xanthomonads infecting tomato and pepper.</title>
        <authorList>
            <person name="Potnis N."/>
            <person name="Krasileva K."/>
            <person name="Chow V."/>
            <person name="Almeida N.F."/>
            <person name="Patil P.B."/>
            <person name="Ryan R.P."/>
            <person name="Sharlach M."/>
            <person name="Behlau F."/>
            <person name="Dow J.M."/>
            <person name="Momol M.T."/>
            <person name="White F.F."/>
            <person name="Preston J.F."/>
            <person name="Vinatzer B.A."/>
            <person name="Koebnik R."/>
            <person name="Setubal J.C."/>
            <person name="Norman D.J."/>
            <person name="Staskawicz B.J."/>
            <person name="Jones J.B."/>
        </authorList>
    </citation>
    <scope>NUCLEOTIDE SEQUENCE [LARGE SCALE GENOMIC DNA]</scope>
    <source>
        <strain evidence="1 2">ATCC 35937</strain>
    </source>
</reference>
<dbReference type="Proteomes" id="UP000003299">
    <property type="component" value="Unassembled WGS sequence"/>
</dbReference>
<dbReference type="eggNOG" id="COG1472">
    <property type="taxonomic scope" value="Bacteria"/>
</dbReference>
<evidence type="ECO:0000313" key="2">
    <source>
        <dbReference type="Proteomes" id="UP000003299"/>
    </source>
</evidence>
<proteinExistence type="predicted"/>
<protein>
    <recommendedName>
        <fullName evidence="3">Fibronectin type III-like domain-containing protein</fullName>
    </recommendedName>
</protein>
<name>F0BJR6_9XANT</name>
<organism evidence="1 2">
    <name type="scientific">Xanthomonas vesicatoria ATCC 35937</name>
    <dbReference type="NCBI Taxonomy" id="925775"/>
    <lineage>
        <taxon>Bacteria</taxon>
        <taxon>Pseudomonadati</taxon>
        <taxon>Pseudomonadota</taxon>
        <taxon>Gammaproteobacteria</taxon>
        <taxon>Lysobacterales</taxon>
        <taxon>Lysobacteraceae</taxon>
        <taxon>Xanthomonas</taxon>
    </lineage>
</organism>